<feature type="binding site" evidence="11">
    <location>
        <position position="133"/>
    </location>
    <ligand>
        <name>L-histidine</name>
        <dbReference type="ChEBI" id="CHEBI:57595"/>
    </ligand>
</feature>
<evidence type="ECO:0000256" key="10">
    <source>
        <dbReference type="HAMAP-Rule" id="MF_00127"/>
    </source>
</evidence>
<dbReference type="Gene3D" id="3.30.930.10">
    <property type="entry name" value="Bira Bifunctional Protein, Domain 2"/>
    <property type="match status" value="1"/>
</dbReference>
<keyword evidence="13" id="KW-0614">Plasmid</keyword>
<dbReference type="InterPro" id="IPR004154">
    <property type="entry name" value="Anticodon-bd"/>
</dbReference>
<dbReference type="InterPro" id="IPR041715">
    <property type="entry name" value="HisRS-like_core"/>
</dbReference>
<dbReference type="SUPFAM" id="SSF52954">
    <property type="entry name" value="Class II aaRS ABD-related"/>
    <property type="match status" value="1"/>
</dbReference>
<evidence type="ECO:0000256" key="5">
    <source>
        <dbReference type="ARBA" id="ARBA00022741"/>
    </source>
</evidence>
<gene>
    <name evidence="10" type="primary">hisS</name>
    <name evidence="13" type="ORF">FDP22_19910</name>
</gene>
<dbReference type="CDD" id="cd00859">
    <property type="entry name" value="HisRS_anticodon"/>
    <property type="match status" value="1"/>
</dbReference>
<dbReference type="OrthoDB" id="9800814at2"/>
<feature type="binding site" evidence="11">
    <location>
        <begin position="311"/>
        <end position="312"/>
    </location>
    <ligand>
        <name>L-histidine</name>
        <dbReference type="ChEBI" id="CHEBI:57595"/>
    </ligand>
</feature>
<evidence type="ECO:0000313" key="13">
    <source>
        <dbReference type="EMBL" id="QDL94125.1"/>
    </source>
</evidence>
<dbReference type="GO" id="GO:0005524">
    <property type="term" value="F:ATP binding"/>
    <property type="evidence" value="ECO:0007669"/>
    <property type="project" value="UniProtKB-UniRule"/>
</dbReference>
<organism evidence="13 14">
    <name type="scientific">Paroceanicella profunda</name>
    <dbReference type="NCBI Taxonomy" id="2579971"/>
    <lineage>
        <taxon>Bacteria</taxon>
        <taxon>Pseudomonadati</taxon>
        <taxon>Pseudomonadota</taxon>
        <taxon>Alphaproteobacteria</taxon>
        <taxon>Rhodobacterales</taxon>
        <taxon>Paracoccaceae</taxon>
        <taxon>Paroceanicella</taxon>
    </lineage>
</organism>
<name>A0A5B8G097_9RHOB</name>
<keyword evidence="14" id="KW-1185">Reference proteome</keyword>
<dbReference type="GO" id="GO:0006427">
    <property type="term" value="P:histidyl-tRNA aminoacylation"/>
    <property type="evidence" value="ECO:0007669"/>
    <property type="project" value="UniProtKB-UniRule"/>
</dbReference>
<dbReference type="PIRSF" id="PIRSF001549">
    <property type="entry name" value="His-tRNA_synth"/>
    <property type="match status" value="1"/>
</dbReference>
<accession>A0A5B8G097</accession>
<proteinExistence type="inferred from homology"/>
<dbReference type="NCBIfam" id="TIGR00442">
    <property type="entry name" value="hisS"/>
    <property type="match status" value="1"/>
</dbReference>
<dbReference type="InterPro" id="IPR033656">
    <property type="entry name" value="HisRS_anticodon"/>
</dbReference>
<geneLocation type="plasmid" evidence="14">
    <name>pd4m1a</name>
</geneLocation>
<evidence type="ECO:0000256" key="11">
    <source>
        <dbReference type="PIRSR" id="PIRSR001549-1"/>
    </source>
</evidence>
<comment type="subunit">
    <text evidence="2 10">Homodimer.</text>
</comment>
<evidence type="ECO:0000256" key="3">
    <source>
        <dbReference type="ARBA" id="ARBA00022490"/>
    </source>
</evidence>
<dbReference type="KEGG" id="ppru:FDP22_19910"/>
<evidence type="ECO:0000256" key="4">
    <source>
        <dbReference type="ARBA" id="ARBA00022598"/>
    </source>
</evidence>
<keyword evidence="3 10" id="KW-0963">Cytoplasm</keyword>
<dbReference type="PROSITE" id="PS50862">
    <property type="entry name" value="AA_TRNA_LIGASE_II"/>
    <property type="match status" value="1"/>
</dbReference>
<dbReference type="InterPro" id="IPR015807">
    <property type="entry name" value="His-tRNA-ligase"/>
</dbReference>
<protein>
    <recommendedName>
        <fullName evidence="10">Histidine--tRNA ligase</fullName>
        <ecNumber evidence="10">6.1.1.21</ecNumber>
    </recommendedName>
    <alternativeName>
        <fullName evidence="10">Histidyl-tRNA synthetase</fullName>
        <shortName evidence="10">HisRS</shortName>
    </alternativeName>
</protein>
<dbReference type="EMBL" id="CP040819">
    <property type="protein sequence ID" value="QDL94125.1"/>
    <property type="molecule type" value="Genomic_DNA"/>
</dbReference>
<evidence type="ECO:0000256" key="9">
    <source>
        <dbReference type="ARBA" id="ARBA00047639"/>
    </source>
</evidence>
<dbReference type="GO" id="GO:0004821">
    <property type="term" value="F:histidine-tRNA ligase activity"/>
    <property type="evidence" value="ECO:0007669"/>
    <property type="project" value="UniProtKB-UniRule"/>
</dbReference>
<dbReference type="GO" id="GO:0005737">
    <property type="term" value="C:cytoplasm"/>
    <property type="evidence" value="ECO:0007669"/>
    <property type="project" value="UniProtKB-SubCell"/>
</dbReference>
<evidence type="ECO:0000256" key="1">
    <source>
        <dbReference type="ARBA" id="ARBA00008226"/>
    </source>
</evidence>
<dbReference type="InterPro" id="IPR045864">
    <property type="entry name" value="aa-tRNA-synth_II/BPL/LPL"/>
</dbReference>
<reference evidence="13 14" key="1">
    <citation type="submission" date="2019-06" db="EMBL/GenBank/DDBJ databases">
        <title>Genome sequence of Rhodobacteraceae bacterium D4M1.</title>
        <authorList>
            <person name="Cao J."/>
        </authorList>
    </citation>
    <scope>NUCLEOTIDE SEQUENCE [LARGE SCALE GENOMIC DNA]</scope>
    <source>
        <strain evidence="13 14">D4M1</strain>
        <plasmid evidence="14">pd4m1a</plasmid>
    </source>
</reference>
<evidence type="ECO:0000256" key="7">
    <source>
        <dbReference type="ARBA" id="ARBA00022917"/>
    </source>
</evidence>
<dbReference type="InterPro" id="IPR036621">
    <property type="entry name" value="Anticodon-bd_dom_sf"/>
</dbReference>
<feature type="binding site" evidence="11">
    <location>
        <begin position="89"/>
        <end position="91"/>
    </location>
    <ligand>
        <name>L-histidine</name>
        <dbReference type="ChEBI" id="CHEBI:57595"/>
    </ligand>
</feature>
<keyword evidence="4 10" id="KW-0436">Ligase</keyword>
<dbReference type="EC" id="6.1.1.21" evidence="10"/>
<comment type="catalytic activity">
    <reaction evidence="9 10">
        <text>tRNA(His) + L-histidine + ATP = L-histidyl-tRNA(His) + AMP + diphosphate + H(+)</text>
        <dbReference type="Rhea" id="RHEA:17313"/>
        <dbReference type="Rhea" id="RHEA-COMP:9665"/>
        <dbReference type="Rhea" id="RHEA-COMP:9689"/>
        <dbReference type="ChEBI" id="CHEBI:15378"/>
        <dbReference type="ChEBI" id="CHEBI:30616"/>
        <dbReference type="ChEBI" id="CHEBI:33019"/>
        <dbReference type="ChEBI" id="CHEBI:57595"/>
        <dbReference type="ChEBI" id="CHEBI:78442"/>
        <dbReference type="ChEBI" id="CHEBI:78527"/>
        <dbReference type="ChEBI" id="CHEBI:456215"/>
        <dbReference type="EC" id="6.1.1.21"/>
    </reaction>
</comment>
<evidence type="ECO:0000256" key="6">
    <source>
        <dbReference type="ARBA" id="ARBA00022840"/>
    </source>
</evidence>
<dbReference type="AlphaFoldDB" id="A0A5B8G097"/>
<dbReference type="InterPro" id="IPR006195">
    <property type="entry name" value="aa-tRNA-synth_II"/>
</dbReference>
<evidence type="ECO:0000256" key="8">
    <source>
        <dbReference type="ARBA" id="ARBA00023146"/>
    </source>
</evidence>
<feature type="binding site" evidence="11">
    <location>
        <position position="307"/>
    </location>
    <ligand>
        <name>L-histidine</name>
        <dbReference type="ChEBI" id="CHEBI:57595"/>
    </ligand>
</feature>
<comment type="subcellular location">
    <subcellularLocation>
        <location evidence="10">Cytoplasm</location>
    </subcellularLocation>
</comment>
<comment type="similarity">
    <text evidence="1 10">Belongs to the class-II aminoacyl-tRNA synthetase family.</text>
</comment>
<dbReference type="Pfam" id="PF13393">
    <property type="entry name" value="tRNA-synt_His"/>
    <property type="match status" value="1"/>
</dbReference>
<dbReference type="RefSeq" id="WP_138577936.1">
    <property type="nucleotide sequence ID" value="NZ_CP040819.1"/>
</dbReference>
<dbReference type="Gene3D" id="3.40.50.800">
    <property type="entry name" value="Anticodon-binding domain"/>
    <property type="match status" value="1"/>
</dbReference>
<dbReference type="HAMAP" id="MF_00127">
    <property type="entry name" value="His_tRNA_synth"/>
    <property type="match status" value="1"/>
</dbReference>
<dbReference type="Pfam" id="PF03129">
    <property type="entry name" value="HGTP_anticodon"/>
    <property type="match status" value="1"/>
</dbReference>
<feature type="binding site" evidence="11">
    <location>
        <position position="119"/>
    </location>
    <ligand>
        <name>L-histidine</name>
        <dbReference type="ChEBI" id="CHEBI:57595"/>
    </ligand>
</feature>
<dbReference type="CDD" id="cd00773">
    <property type="entry name" value="HisRS-like_core"/>
    <property type="match status" value="1"/>
</dbReference>
<sequence>MAKDKLKVRRPRAETPRGFRDYFGTEVTERNRMLATITEVYHRYGFDPLESSAVETVEALGKFLPDVDRPNEGVFAWLDEDAWVALRYDLTAPLARVFAQHRNDLPSPYRRYAVGPVWRNEKPGPGRFRQFYQCDADTVGTPTVAADAEICAMLSDALEATGIPRGDYQVKLNNRKVLNGIMEVIGVLDPADPDAHAARRGIVLRAIDKLDRLGDAGVRALLGEGRKDESGDFTQGAQLSAEQAEIVMGFMAAKRDTGAATAARLRELVTGSDTGAEGVNELETMAELLDASGYGPDRILIDPAVVRGLGYYTGPVYEAELTFEIRDEKGRPRQFGSVAGGGRYDDLVKRFTGQSVPATGVSIGVDRLLAALTAKGRAGMVAEGPVVVTAMDRARMADYQRMVAELRNAGIRAEVFLGGGNMGKQLKYADARNSPVAVIEGEDEQARGVVQLKDLALGARLAAAIETNEEWKAQPAQMEVPRAELVAEVRRMMARREADS</sequence>
<dbReference type="PANTHER" id="PTHR11476">
    <property type="entry name" value="HISTIDYL-TRNA SYNTHETASE"/>
    <property type="match status" value="1"/>
</dbReference>
<evidence type="ECO:0000256" key="2">
    <source>
        <dbReference type="ARBA" id="ARBA00011738"/>
    </source>
</evidence>
<dbReference type="SUPFAM" id="SSF55681">
    <property type="entry name" value="Class II aaRS and biotin synthetases"/>
    <property type="match status" value="1"/>
</dbReference>
<evidence type="ECO:0000259" key="12">
    <source>
        <dbReference type="PROSITE" id="PS50862"/>
    </source>
</evidence>
<keyword evidence="5 10" id="KW-0547">Nucleotide-binding</keyword>
<keyword evidence="8 10" id="KW-0030">Aminoacyl-tRNA synthetase</keyword>
<feature type="domain" description="Aminoacyl-transfer RNA synthetases class-II family profile" evidence="12">
    <location>
        <begin position="1"/>
        <end position="385"/>
    </location>
</feature>
<dbReference type="InterPro" id="IPR004516">
    <property type="entry name" value="HisRS/HisZ"/>
</dbReference>
<keyword evidence="6 10" id="KW-0067">ATP-binding</keyword>
<dbReference type="Proteomes" id="UP000305888">
    <property type="component" value="Plasmid pD4M1A"/>
</dbReference>
<feature type="binding site" evidence="11">
    <location>
        <position position="137"/>
    </location>
    <ligand>
        <name>L-histidine</name>
        <dbReference type="ChEBI" id="CHEBI:57595"/>
    </ligand>
</feature>
<keyword evidence="7 10" id="KW-0648">Protein biosynthesis</keyword>
<evidence type="ECO:0000313" key="14">
    <source>
        <dbReference type="Proteomes" id="UP000305888"/>
    </source>
</evidence>
<dbReference type="PANTHER" id="PTHR11476:SF7">
    <property type="entry name" value="HISTIDINE--TRNA LIGASE"/>
    <property type="match status" value="1"/>
</dbReference>